<organism evidence="1 2">
    <name type="scientific">Coniosporium uncinatum</name>
    <dbReference type="NCBI Taxonomy" id="93489"/>
    <lineage>
        <taxon>Eukaryota</taxon>
        <taxon>Fungi</taxon>
        <taxon>Dikarya</taxon>
        <taxon>Ascomycota</taxon>
        <taxon>Pezizomycotina</taxon>
        <taxon>Dothideomycetes</taxon>
        <taxon>Dothideomycetes incertae sedis</taxon>
        <taxon>Coniosporium</taxon>
    </lineage>
</organism>
<dbReference type="Proteomes" id="UP001186974">
    <property type="component" value="Unassembled WGS sequence"/>
</dbReference>
<protein>
    <submittedName>
        <fullName evidence="1">Uncharacterized protein</fullName>
    </submittedName>
</protein>
<comment type="caution">
    <text evidence="1">The sequence shown here is derived from an EMBL/GenBank/DDBJ whole genome shotgun (WGS) entry which is preliminary data.</text>
</comment>
<reference evidence="1" key="1">
    <citation type="submission" date="2024-09" db="EMBL/GenBank/DDBJ databases">
        <title>Black Yeasts Isolated from many extreme environments.</title>
        <authorList>
            <person name="Coleine C."/>
            <person name="Stajich J.E."/>
            <person name="Selbmann L."/>
        </authorList>
    </citation>
    <scope>NUCLEOTIDE SEQUENCE</scope>
    <source>
        <strain evidence="1">CCFEE 5737</strain>
    </source>
</reference>
<evidence type="ECO:0000313" key="1">
    <source>
        <dbReference type="EMBL" id="KAK3059807.1"/>
    </source>
</evidence>
<feature type="non-terminal residue" evidence="1">
    <location>
        <position position="623"/>
    </location>
</feature>
<evidence type="ECO:0000313" key="2">
    <source>
        <dbReference type="Proteomes" id="UP001186974"/>
    </source>
</evidence>
<sequence>MPSWMEARQNRPLSGETDPFPEHEEHDQVPSGSAALIGDLDDSPPRSKGLSSLGTPVRQESRDESGFSAFGMTADHSGFRDSFHAREQYPQQTPHQRGASHEPMSPTDTNPYQSPDHDRTEEDIDTDGSDIQRAHLPGLRTGGFGDGAQLPGLGGFGNLGRAQNAFEHAASDRSQTSSTGPRGFSNLGGLGTLPGLGGASAWATTQPAVGTPHRELSGFNMNFGDNKFGLIGGDIQSPSLAGLGSGGPFGTGFGMSGSGTLGRGSKMGSLFPTAMQEQMRSEQGQSANESQDENDHQQGAFGFGRNAFGNNAPGPLRDVESPFRQTRNFFDDTRGSDSPYANTAMSGFGQPGPHQTTTLATSSQNAPSSQRNVSQNIPPTQALGSSASNQPPAAQQKTMVMPDRMRWIYRDPQGNTQGPWSGLEMHDWYKAGFFSPELLVKKYEDPEYEPLAQLIRRIGNSREPFLVPQIGIPHGPPSTQTGNAWAGNATAPSSVSAQPPFASSFPSFGTTLTAEQQNALERRKQEEQYLMARQKEHLAQQQIMLKQMQGAPIGMHSGQLHHHSSAHSLHSQPSFGSVTSPGGYQPSPSQGPSQNQGMPGFFDNSFRMPPGGGLGPIGGNLDM</sequence>
<gene>
    <name evidence="1" type="ORF">LTS18_010019</name>
</gene>
<keyword evidence="2" id="KW-1185">Reference proteome</keyword>
<name>A0ACC3CZX9_9PEZI</name>
<accession>A0ACC3CZX9</accession>
<dbReference type="EMBL" id="JAWDJW010009095">
    <property type="protein sequence ID" value="KAK3059807.1"/>
    <property type="molecule type" value="Genomic_DNA"/>
</dbReference>
<proteinExistence type="predicted"/>